<dbReference type="EMBL" id="QAMZ01000019">
    <property type="protein sequence ID" value="PWL54618.1"/>
    <property type="molecule type" value="Genomic_DNA"/>
</dbReference>
<organism evidence="3 4">
    <name type="scientific">Clostridium cadaveris</name>
    <dbReference type="NCBI Taxonomy" id="1529"/>
    <lineage>
        <taxon>Bacteria</taxon>
        <taxon>Bacillati</taxon>
        <taxon>Bacillota</taxon>
        <taxon>Clostridia</taxon>
        <taxon>Eubacteriales</taxon>
        <taxon>Clostridiaceae</taxon>
        <taxon>Clostridium</taxon>
    </lineage>
</organism>
<sequence length="147" mass="17291">MNSDILNLEQACDFLSVSERTLIKLLREEHIPARKIGREWRFSKTALMNWISSGDSYEYANKEEKFEILEDSTGQCEILLSDLISMAGNLKDNVKINTLLKDVPEMIDIPSNITLRVSYKQKRDMEKLAFKLFWPQREEYRMPLKDK</sequence>
<dbReference type="GO" id="GO:0003677">
    <property type="term" value="F:DNA binding"/>
    <property type="evidence" value="ECO:0007669"/>
    <property type="project" value="UniProtKB-KW"/>
</dbReference>
<dbReference type="InterPro" id="IPR041657">
    <property type="entry name" value="HTH_17"/>
</dbReference>
<dbReference type="EMBL" id="FOOE01000027">
    <property type="protein sequence ID" value="SFG12160.1"/>
    <property type="molecule type" value="Genomic_DNA"/>
</dbReference>
<name>A0A1I2P9J1_9CLOT</name>
<dbReference type="RefSeq" id="WP_022788134.1">
    <property type="nucleotide sequence ID" value="NZ_BAAACD010000011.1"/>
</dbReference>
<dbReference type="STRING" id="1529.SAMN04487885_1274"/>
<dbReference type="NCBIfam" id="TIGR01764">
    <property type="entry name" value="excise"/>
    <property type="match status" value="1"/>
</dbReference>
<evidence type="ECO:0000313" key="2">
    <source>
        <dbReference type="EMBL" id="PWL54618.1"/>
    </source>
</evidence>
<dbReference type="AlphaFoldDB" id="A0A1I2P9J1"/>
<dbReference type="Pfam" id="PF12728">
    <property type="entry name" value="HTH_17"/>
    <property type="match status" value="1"/>
</dbReference>
<dbReference type="Gene3D" id="1.10.10.10">
    <property type="entry name" value="Winged helix-like DNA-binding domain superfamily/Winged helix DNA-binding domain"/>
    <property type="match status" value="1"/>
</dbReference>
<dbReference type="InterPro" id="IPR010093">
    <property type="entry name" value="SinI_DNA-bd"/>
</dbReference>
<dbReference type="Proteomes" id="UP000246114">
    <property type="component" value="Unassembled WGS sequence"/>
</dbReference>
<keyword evidence="4" id="KW-1185">Reference proteome</keyword>
<protein>
    <submittedName>
        <fullName evidence="3">DNA binding domain-containing protein, excisionase family</fullName>
    </submittedName>
    <submittedName>
        <fullName evidence="2">DNA-binding protein</fullName>
    </submittedName>
</protein>
<evidence type="ECO:0000313" key="4">
    <source>
        <dbReference type="Proteomes" id="UP000182135"/>
    </source>
</evidence>
<dbReference type="InterPro" id="IPR009061">
    <property type="entry name" value="DNA-bd_dom_put_sf"/>
</dbReference>
<proteinExistence type="predicted"/>
<gene>
    <name evidence="2" type="ORF">DBY38_03735</name>
    <name evidence="3" type="ORF">SAMN04487885_1274</name>
</gene>
<dbReference type="Proteomes" id="UP000182135">
    <property type="component" value="Unassembled WGS sequence"/>
</dbReference>
<feature type="domain" description="Helix-turn-helix" evidence="1">
    <location>
        <begin position="6"/>
        <end position="53"/>
    </location>
</feature>
<dbReference type="GeneID" id="90545067"/>
<evidence type="ECO:0000313" key="3">
    <source>
        <dbReference type="EMBL" id="SFG12160.1"/>
    </source>
</evidence>
<keyword evidence="2" id="KW-0238">DNA-binding</keyword>
<reference evidence="3 4" key="1">
    <citation type="submission" date="2016-10" db="EMBL/GenBank/DDBJ databases">
        <authorList>
            <person name="de Groot N.N."/>
        </authorList>
    </citation>
    <scope>NUCLEOTIDE SEQUENCE [LARGE SCALE GENOMIC DNA]</scope>
    <source>
        <strain evidence="3 4">NLAE-zl-G419</strain>
    </source>
</reference>
<reference evidence="2 5" key="2">
    <citation type="submission" date="2018-03" db="EMBL/GenBank/DDBJ databases">
        <title>The uncultured portion of the human microbiome is neutrally assembled.</title>
        <authorList>
            <person name="Jeraldo P."/>
            <person name="Boardman L."/>
            <person name="White B.A."/>
            <person name="Nelson H."/>
            <person name="Goldenfeld N."/>
            <person name="Chia N."/>
        </authorList>
    </citation>
    <scope>NUCLEOTIDE SEQUENCE [LARGE SCALE GENOMIC DNA]</scope>
    <source>
        <strain evidence="2">CIM:MAG 903</strain>
    </source>
</reference>
<accession>A0A1I2P9J1</accession>
<evidence type="ECO:0000313" key="5">
    <source>
        <dbReference type="Proteomes" id="UP000246114"/>
    </source>
</evidence>
<evidence type="ECO:0000259" key="1">
    <source>
        <dbReference type="Pfam" id="PF12728"/>
    </source>
</evidence>
<dbReference type="InterPro" id="IPR036388">
    <property type="entry name" value="WH-like_DNA-bd_sf"/>
</dbReference>
<dbReference type="OrthoDB" id="26294at2"/>
<dbReference type="SUPFAM" id="SSF46955">
    <property type="entry name" value="Putative DNA-binding domain"/>
    <property type="match status" value="1"/>
</dbReference>
<dbReference type="eggNOG" id="ENOG50337UN">
    <property type="taxonomic scope" value="Bacteria"/>
</dbReference>